<keyword evidence="1" id="KW-0805">Transcription regulation</keyword>
<dbReference type="Pfam" id="PF16925">
    <property type="entry name" value="TetR_C_13"/>
    <property type="match status" value="1"/>
</dbReference>
<protein>
    <submittedName>
        <fullName evidence="6">TetR family transcriptional regulator</fullName>
    </submittedName>
</protein>
<dbReference type="PANTHER" id="PTHR47506">
    <property type="entry name" value="TRANSCRIPTIONAL REGULATORY PROTEIN"/>
    <property type="match status" value="1"/>
</dbReference>
<organism evidence="6 7">
    <name type="scientific">Dictyobacter halimunensis</name>
    <dbReference type="NCBI Taxonomy" id="3026934"/>
    <lineage>
        <taxon>Bacteria</taxon>
        <taxon>Bacillati</taxon>
        <taxon>Chloroflexota</taxon>
        <taxon>Ktedonobacteria</taxon>
        <taxon>Ktedonobacterales</taxon>
        <taxon>Dictyobacteraceae</taxon>
        <taxon>Dictyobacter</taxon>
    </lineage>
</organism>
<accession>A0ABQ6G2S0</accession>
<keyword evidence="2 4" id="KW-0238">DNA-binding</keyword>
<evidence type="ECO:0000313" key="6">
    <source>
        <dbReference type="EMBL" id="GLV60294.1"/>
    </source>
</evidence>
<dbReference type="Proteomes" id="UP001344906">
    <property type="component" value="Unassembled WGS sequence"/>
</dbReference>
<keyword evidence="3" id="KW-0804">Transcription</keyword>
<proteinExistence type="predicted"/>
<dbReference type="PANTHER" id="PTHR47506:SF3">
    <property type="entry name" value="HTH-TYPE TRANSCRIPTIONAL REGULATOR LMRA"/>
    <property type="match status" value="1"/>
</dbReference>
<dbReference type="InterPro" id="IPR009057">
    <property type="entry name" value="Homeodomain-like_sf"/>
</dbReference>
<feature type="DNA-binding region" description="H-T-H motif" evidence="4">
    <location>
        <begin position="28"/>
        <end position="47"/>
    </location>
</feature>
<dbReference type="Pfam" id="PF00440">
    <property type="entry name" value="TetR_N"/>
    <property type="match status" value="1"/>
</dbReference>
<dbReference type="Gene3D" id="1.10.357.10">
    <property type="entry name" value="Tetracycline Repressor, domain 2"/>
    <property type="match status" value="1"/>
</dbReference>
<evidence type="ECO:0000256" key="2">
    <source>
        <dbReference type="ARBA" id="ARBA00023125"/>
    </source>
</evidence>
<keyword evidence="7" id="KW-1185">Reference proteome</keyword>
<dbReference type="InterPro" id="IPR023772">
    <property type="entry name" value="DNA-bd_HTH_TetR-type_CS"/>
</dbReference>
<dbReference type="RefSeq" id="WP_338257320.1">
    <property type="nucleotide sequence ID" value="NZ_BSRI01000002.1"/>
</dbReference>
<dbReference type="InterPro" id="IPR036271">
    <property type="entry name" value="Tet_transcr_reg_TetR-rel_C_sf"/>
</dbReference>
<reference evidence="6 7" key="1">
    <citation type="submission" date="2023-02" db="EMBL/GenBank/DDBJ databases">
        <title>Dictyobacter halimunensis sp. nov., a new member of the class Ktedonobacteria from forest soil in a geothermal area.</title>
        <authorList>
            <person name="Rachmania M.K."/>
            <person name="Ningsih F."/>
            <person name="Sakai Y."/>
            <person name="Yabe S."/>
            <person name="Yokota A."/>
            <person name="Sjamsuridzal W."/>
        </authorList>
    </citation>
    <scope>NUCLEOTIDE SEQUENCE [LARGE SCALE GENOMIC DNA]</scope>
    <source>
        <strain evidence="6 7">S3.2.2.5</strain>
    </source>
</reference>
<feature type="domain" description="HTH tetR-type" evidence="5">
    <location>
        <begin position="5"/>
        <end position="65"/>
    </location>
</feature>
<dbReference type="InterPro" id="IPR001647">
    <property type="entry name" value="HTH_TetR"/>
</dbReference>
<dbReference type="SUPFAM" id="SSF46689">
    <property type="entry name" value="Homeodomain-like"/>
    <property type="match status" value="1"/>
</dbReference>
<dbReference type="InterPro" id="IPR011075">
    <property type="entry name" value="TetR_C"/>
</dbReference>
<dbReference type="SUPFAM" id="SSF48498">
    <property type="entry name" value="Tetracyclin repressor-like, C-terminal domain"/>
    <property type="match status" value="1"/>
</dbReference>
<evidence type="ECO:0000256" key="4">
    <source>
        <dbReference type="PROSITE-ProRule" id="PRU00335"/>
    </source>
</evidence>
<evidence type="ECO:0000259" key="5">
    <source>
        <dbReference type="PROSITE" id="PS50977"/>
    </source>
</evidence>
<comment type="caution">
    <text evidence="6">The sequence shown here is derived from an EMBL/GenBank/DDBJ whole genome shotgun (WGS) entry which is preliminary data.</text>
</comment>
<dbReference type="PROSITE" id="PS50977">
    <property type="entry name" value="HTH_TETR_2"/>
    <property type="match status" value="1"/>
</dbReference>
<dbReference type="PRINTS" id="PR00455">
    <property type="entry name" value="HTHTETR"/>
</dbReference>
<name>A0ABQ6G2S0_9CHLR</name>
<evidence type="ECO:0000313" key="7">
    <source>
        <dbReference type="Proteomes" id="UP001344906"/>
    </source>
</evidence>
<dbReference type="EMBL" id="BSRI01000002">
    <property type="protein sequence ID" value="GLV60294.1"/>
    <property type="molecule type" value="Genomic_DNA"/>
</dbReference>
<evidence type="ECO:0000256" key="1">
    <source>
        <dbReference type="ARBA" id="ARBA00023015"/>
    </source>
</evidence>
<evidence type="ECO:0000256" key="3">
    <source>
        <dbReference type="ARBA" id="ARBA00023163"/>
    </source>
</evidence>
<sequence>MGKGEQTRAMILAQVAPLFNQQGYSGSSLSDIMRQTGLEKGGIYNHFKSKEQLALQAFDYSYALLDQRIRAVLADKKHALERLYALLSYFQDLADDPPVPGGCPILNTAIESDDAEPALRDRARAAMDQLRSTFRRIISKGIEREELRPGIDVETWTSAMIAALEGAVMLSRLYQDTSHMSRTVAYLRHCIERDLT</sequence>
<gene>
    <name evidence="6" type="ORF">KDH_71140</name>
</gene>
<dbReference type="PROSITE" id="PS01081">
    <property type="entry name" value="HTH_TETR_1"/>
    <property type="match status" value="1"/>
</dbReference>